<keyword evidence="4 6" id="KW-0378">Hydrolase</keyword>
<dbReference type="SUPFAM" id="SSF52743">
    <property type="entry name" value="Subtilisin-like"/>
    <property type="match status" value="1"/>
</dbReference>
<dbReference type="Gene3D" id="3.40.50.200">
    <property type="entry name" value="Peptidase S8/S53 domain"/>
    <property type="match status" value="1"/>
</dbReference>
<dbReference type="Gene3D" id="2.60.40.3080">
    <property type="match status" value="1"/>
</dbReference>
<dbReference type="Pfam" id="PF00082">
    <property type="entry name" value="Peptidase_S8"/>
    <property type="match status" value="1"/>
</dbReference>
<dbReference type="RefSeq" id="WP_084016309.1">
    <property type="nucleotide sequence ID" value="NZ_FWXS01000002.1"/>
</dbReference>
<proteinExistence type="inferred from homology"/>
<dbReference type="PANTHER" id="PTHR43806:SF11">
    <property type="entry name" value="CEREVISIN-RELATED"/>
    <property type="match status" value="1"/>
</dbReference>
<dbReference type="Pfam" id="PF18962">
    <property type="entry name" value="Por_Secre_tail"/>
    <property type="match status" value="1"/>
</dbReference>
<reference evidence="9 10" key="1">
    <citation type="submission" date="2017-04" db="EMBL/GenBank/DDBJ databases">
        <authorList>
            <person name="Afonso C.L."/>
            <person name="Miller P.J."/>
            <person name="Scott M.A."/>
            <person name="Spackman E."/>
            <person name="Goraichik I."/>
            <person name="Dimitrov K.M."/>
            <person name="Suarez D.L."/>
            <person name="Swayne D.E."/>
        </authorList>
    </citation>
    <scope>NUCLEOTIDE SEQUENCE [LARGE SCALE GENOMIC DNA]</scope>
    <source>
        <strain evidence="9 10">CGMCC 1.12708</strain>
    </source>
</reference>
<dbReference type="NCBIfam" id="TIGR04183">
    <property type="entry name" value="Por_Secre_tail"/>
    <property type="match status" value="1"/>
</dbReference>
<protein>
    <submittedName>
        <fullName evidence="9">Por secretion system C-terminal sorting domain-containing protein</fullName>
    </submittedName>
</protein>
<accession>A0A1W1Z3V6</accession>
<dbReference type="AlphaFoldDB" id="A0A1W1Z3V6"/>
<dbReference type="PANTHER" id="PTHR43806">
    <property type="entry name" value="PEPTIDASE S8"/>
    <property type="match status" value="1"/>
</dbReference>
<dbReference type="InterPro" id="IPR008979">
    <property type="entry name" value="Galactose-bd-like_sf"/>
</dbReference>
<keyword evidence="3" id="KW-0732">Signal</keyword>
<feature type="active site" description="Charge relay system" evidence="6">
    <location>
        <position position="134"/>
    </location>
</feature>
<keyword evidence="5 6" id="KW-0720">Serine protease</keyword>
<dbReference type="STRING" id="1434700.SAMN06296427_102173"/>
<dbReference type="SUPFAM" id="SSF49785">
    <property type="entry name" value="Galactose-binding domain-like"/>
    <property type="match status" value="1"/>
</dbReference>
<dbReference type="GO" id="GO:0004252">
    <property type="term" value="F:serine-type endopeptidase activity"/>
    <property type="evidence" value="ECO:0007669"/>
    <property type="project" value="UniProtKB-UniRule"/>
</dbReference>
<dbReference type="InterPro" id="IPR026444">
    <property type="entry name" value="Secre_tail"/>
</dbReference>
<feature type="domain" description="Secretion system C-terminal sorting" evidence="8">
    <location>
        <begin position="589"/>
        <end position="661"/>
    </location>
</feature>
<evidence type="ECO:0000256" key="1">
    <source>
        <dbReference type="ARBA" id="ARBA00011073"/>
    </source>
</evidence>
<dbReference type="Gene3D" id="2.60.120.380">
    <property type="match status" value="1"/>
</dbReference>
<gene>
    <name evidence="9" type="ORF">SAMN06296427_102173</name>
</gene>
<dbReference type="InterPro" id="IPR000209">
    <property type="entry name" value="Peptidase_S8/S53_dom"/>
</dbReference>
<dbReference type="InterPro" id="IPR050131">
    <property type="entry name" value="Peptidase_S8_subtilisin-like"/>
</dbReference>
<sequence length="663" mass="71669">MKKQLLIPIFMLGILVNAQQKINKQELDKIATEEQAIYDEAKTFERNNLSEHDFGPGVNFSGFYNGIPVYLASDSQSQINSMDVDYLYNNTIPGVAVTGNGMMVYIWDGGAVRTTHREFGDRVTIVEAGSVSDHATGVAGVIISEGITAAAKGIAYEANLKSLNFTNGSTTSEMVAQSNLEANADYMVSNHSYGSLTGWYQNPSGVWYWYGYPHLSETESALFGFYHPTDATYDNIAYNAPQHTIFKSSGNNRSEGPSGPVNHYAFNETGGWVMIEDGTVRPNDCVATNGFDCLSYAGSNSKNIIIVGAINPIGGNNRYEDPSDVVTTWFSSSGPTDDGRIKPDVTAIGSGVAAPNNTSDISYTSWAGTSFSSPAAAGVGVLLQQIAKEKSDGAEYLRSDMMKGLLTHTANESGSNLGPDYVYGWGLINALSAAETFLNTNQNSYTANNLLSNNATETLTVTASGEEPLKVSITWNDPAGTPSGQVVLNDRTPKLVNDLDLRVSNGGTTYFPWKLDVENPAAAATQGDNVVDNIEQVYIENPVAGQQYTITISHKGSLTDGQQNYALVVTGVNSEMATNEVNLNQSVNVYPNPVIDNLNFQITDKLTNATVRVFNPMGQVVYQNEYKSLNNTQSIDFKSIPSGIYMVYIKSDEGTITKKVIKK</sequence>
<organism evidence="9 10">
    <name type="scientific">Moheibacter sediminis</name>
    <dbReference type="NCBI Taxonomy" id="1434700"/>
    <lineage>
        <taxon>Bacteria</taxon>
        <taxon>Pseudomonadati</taxon>
        <taxon>Bacteroidota</taxon>
        <taxon>Flavobacteriia</taxon>
        <taxon>Flavobacteriales</taxon>
        <taxon>Weeksellaceae</taxon>
        <taxon>Moheibacter</taxon>
    </lineage>
</organism>
<comment type="similarity">
    <text evidence="1 6">Belongs to the peptidase S8 family.</text>
</comment>
<evidence type="ECO:0000256" key="3">
    <source>
        <dbReference type="ARBA" id="ARBA00022729"/>
    </source>
</evidence>
<dbReference type="InterPro" id="IPR036852">
    <property type="entry name" value="Peptidase_S8/S53_dom_sf"/>
</dbReference>
<dbReference type="PROSITE" id="PS51892">
    <property type="entry name" value="SUBTILASE"/>
    <property type="match status" value="1"/>
</dbReference>
<feature type="active site" description="Charge relay system" evidence="6">
    <location>
        <position position="108"/>
    </location>
</feature>
<evidence type="ECO:0000259" key="7">
    <source>
        <dbReference type="Pfam" id="PF00082"/>
    </source>
</evidence>
<keyword evidence="10" id="KW-1185">Reference proteome</keyword>
<evidence type="ECO:0000256" key="2">
    <source>
        <dbReference type="ARBA" id="ARBA00022670"/>
    </source>
</evidence>
<feature type="domain" description="Peptidase S8/S53" evidence="7">
    <location>
        <begin position="120"/>
        <end position="426"/>
    </location>
</feature>
<evidence type="ECO:0000259" key="8">
    <source>
        <dbReference type="Pfam" id="PF18962"/>
    </source>
</evidence>
<evidence type="ECO:0000256" key="5">
    <source>
        <dbReference type="ARBA" id="ARBA00022825"/>
    </source>
</evidence>
<evidence type="ECO:0000313" key="10">
    <source>
        <dbReference type="Proteomes" id="UP000192393"/>
    </source>
</evidence>
<evidence type="ECO:0000256" key="4">
    <source>
        <dbReference type="ARBA" id="ARBA00022801"/>
    </source>
</evidence>
<evidence type="ECO:0000256" key="6">
    <source>
        <dbReference type="PROSITE-ProRule" id="PRU01240"/>
    </source>
</evidence>
<feature type="active site" description="Charge relay system" evidence="6">
    <location>
        <position position="370"/>
    </location>
</feature>
<dbReference type="InterPro" id="IPR023828">
    <property type="entry name" value="Peptidase_S8_Ser-AS"/>
</dbReference>
<dbReference type="OrthoDB" id="9792152at2"/>
<dbReference type="GO" id="GO:0006508">
    <property type="term" value="P:proteolysis"/>
    <property type="evidence" value="ECO:0007669"/>
    <property type="project" value="UniProtKB-KW"/>
</dbReference>
<dbReference type="EMBL" id="FWXS01000002">
    <property type="protein sequence ID" value="SMC42982.1"/>
    <property type="molecule type" value="Genomic_DNA"/>
</dbReference>
<dbReference type="Proteomes" id="UP000192393">
    <property type="component" value="Unassembled WGS sequence"/>
</dbReference>
<evidence type="ECO:0000313" key="9">
    <source>
        <dbReference type="EMBL" id="SMC42982.1"/>
    </source>
</evidence>
<name>A0A1W1Z3V6_9FLAO</name>
<dbReference type="PROSITE" id="PS00138">
    <property type="entry name" value="SUBTILASE_SER"/>
    <property type="match status" value="1"/>
</dbReference>
<keyword evidence="2 6" id="KW-0645">Protease</keyword>